<evidence type="ECO:0000313" key="3">
    <source>
        <dbReference type="Proteomes" id="UP000299102"/>
    </source>
</evidence>
<protein>
    <submittedName>
        <fullName evidence="2">Beta-glucuronidase</fullName>
    </submittedName>
</protein>
<comment type="similarity">
    <text evidence="1">Belongs to the glycosyl hydrolase 2 family.</text>
</comment>
<dbReference type="STRING" id="151549.A0A4C1V1T6"/>
<dbReference type="OrthoDB" id="408532at2759"/>
<proteinExistence type="inferred from homology"/>
<keyword evidence="3" id="KW-1185">Reference proteome</keyword>
<evidence type="ECO:0000313" key="2">
    <source>
        <dbReference type="EMBL" id="GBP32753.1"/>
    </source>
</evidence>
<accession>A0A4C1V1T6</accession>
<dbReference type="PANTHER" id="PTHR10066">
    <property type="entry name" value="BETA-GLUCURONIDASE"/>
    <property type="match status" value="1"/>
</dbReference>
<dbReference type="GO" id="GO:0030246">
    <property type="term" value="F:carbohydrate binding"/>
    <property type="evidence" value="ECO:0007669"/>
    <property type="project" value="TreeGrafter"/>
</dbReference>
<dbReference type="GO" id="GO:0005615">
    <property type="term" value="C:extracellular space"/>
    <property type="evidence" value="ECO:0007669"/>
    <property type="project" value="TreeGrafter"/>
</dbReference>
<dbReference type="PANTHER" id="PTHR10066:SF67">
    <property type="entry name" value="BETA-GLUCURONIDASE"/>
    <property type="match status" value="1"/>
</dbReference>
<dbReference type="EMBL" id="BGZK01000264">
    <property type="protein sequence ID" value="GBP32753.1"/>
    <property type="molecule type" value="Genomic_DNA"/>
</dbReference>
<evidence type="ECO:0000256" key="1">
    <source>
        <dbReference type="ARBA" id="ARBA00007401"/>
    </source>
</evidence>
<dbReference type="GO" id="GO:0019391">
    <property type="term" value="P:glucuronoside catabolic process"/>
    <property type="evidence" value="ECO:0007669"/>
    <property type="project" value="TreeGrafter"/>
</dbReference>
<dbReference type="AlphaFoldDB" id="A0A4C1V1T6"/>
<name>A0A4C1V1T6_EUMVA</name>
<dbReference type="InterPro" id="IPR008979">
    <property type="entry name" value="Galactose-bd-like_sf"/>
</dbReference>
<sequence length="213" mass="24844">MSQAIVQNSPNDNDINRLKKKMKISTSTALYPQASETRDIKTLDGIWNFRMSPTDPEYGYQHGWFEQDLEKTGPVQPMPVPSSFNDIGQTAALRDHVGLVWYDRRFRVPQWWVKTEQRIWLRFSSVHYAAQVDYAPITVDNAPIEYVHEYIYLEFKRGRINLSDEFRDGRPSTAVNNKNIDAVRRMIETDRRVTYHEIQAFLGIGMSQTIDPT</sequence>
<dbReference type="Proteomes" id="UP000299102">
    <property type="component" value="Unassembled WGS sequence"/>
</dbReference>
<reference evidence="2 3" key="1">
    <citation type="journal article" date="2019" name="Commun. Biol.">
        <title>The bagworm genome reveals a unique fibroin gene that provides high tensile strength.</title>
        <authorList>
            <person name="Kono N."/>
            <person name="Nakamura H."/>
            <person name="Ohtoshi R."/>
            <person name="Tomita M."/>
            <person name="Numata K."/>
            <person name="Arakawa K."/>
        </authorList>
    </citation>
    <scope>NUCLEOTIDE SEQUENCE [LARGE SCALE GENOMIC DNA]</scope>
</reference>
<gene>
    <name evidence="2" type="primary">Gusb</name>
    <name evidence="2" type="ORF">EVAR_18906_1</name>
</gene>
<dbReference type="GO" id="GO:0004566">
    <property type="term" value="F:beta-glucuronidase activity"/>
    <property type="evidence" value="ECO:0007669"/>
    <property type="project" value="TreeGrafter"/>
</dbReference>
<comment type="caution">
    <text evidence="2">The sequence shown here is derived from an EMBL/GenBank/DDBJ whole genome shotgun (WGS) entry which is preliminary data.</text>
</comment>
<dbReference type="Gene3D" id="2.60.120.260">
    <property type="entry name" value="Galactose-binding domain-like"/>
    <property type="match status" value="1"/>
</dbReference>
<dbReference type="SUPFAM" id="SSF49785">
    <property type="entry name" value="Galactose-binding domain-like"/>
    <property type="match status" value="1"/>
</dbReference>
<organism evidence="2 3">
    <name type="scientific">Eumeta variegata</name>
    <name type="common">Bagworm moth</name>
    <name type="synonym">Eumeta japonica</name>
    <dbReference type="NCBI Taxonomy" id="151549"/>
    <lineage>
        <taxon>Eukaryota</taxon>
        <taxon>Metazoa</taxon>
        <taxon>Ecdysozoa</taxon>
        <taxon>Arthropoda</taxon>
        <taxon>Hexapoda</taxon>
        <taxon>Insecta</taxon>
        <taxon>Pterygota</taxon>
        <taxon>Neoptera</taxon>
        <taxon>Endopterygota</taxon>
        <taxon>Lepidoptera</taxon>
        <taxon>Glossata</taxon>
        <taxon>Ditrysia</taxon>
        <taxon>Tineoidea</taxon>
        <taxon>Psychidae</taxon>
        <taxon>Oiketicinae</taxon>
        <taxon>Eumeta</taxon>
    </lineage>
</organism>